<gene>
    <name evidence="4" type="ORF">LMG21510_02221</name>
</gene>
<evidence type="ECO:0000256" key="1">
    <source>
        <dbReference type="SAM" id="MobiDB-lite"/>
    </source>
</evidence>
<evidence type="ECO:0000313" key="5">
    <source>
        <dbReference type="Proteomes" id="UP000721236"/>
    </source>
</evidence>
<proteinExistence type="predicted"/>
<dbReference type="Pfam" id="PF13116">
    <property type="entry name" value="YhdP"/>
    <property type="match status" value="1"/>
</dbReference>
<dbReference type="PANTHER" id="PTHR38690:SF1">
    <property type="entry name" value="PROTEASE"/>
    <property type="match status" value="1"/>
</dbReference>
<dbReference type="InterPro" id="IPR025263">
    <property type="entry name" value="YhdP_central"/>
</dbReference>
<feature type="region of interest" description="Disordered" evidence="1">
    <location>
        <begin position="1"/>
        <end position="48"/>
    </location>
</feature>
<evidence type="ECO:0000313" key="4">
    <source>
        <dbReference type="EMBL" id="CAG9173316.1"/>
    </source>
</evidence>
<evidence type="ECO:0000256" key="2">
    <source>
        <dbReference type="SAM" id="Phobius"/>
    </source>
</evidence>
<accession>A0ABM8X0D3</accession>
<protein>
    <recommendedName>
        <fullName evidence="3">YhdP central domain-containing protein</fullName>
    </recommendedName>
</protein>
<feature type="region of interest" description="Disordered" evidence="1">
    <location>
        <begin position="1030"/>
        <end position="1053"/>
    </location>
</feature>
<feature type="transmembrane region" description="Helical" evidence="2">
    <location>
        <begin position="80"/>
        <end position="104"/>
    </location>
</feature>
<organism evidence="4 5">
    <name type="scientific">Cupriavidus respiraculi</name>
    <dbReference type="NCBI Taxonomy" id="195930"/>
    <lineage>
        <taxon>Bacteria</taxon>
        <taxon>Pseudomonadati</taxon>
        <taxon>Pseudomonadota</taxon>
        <taxon>Betaproteobacteria</taxon>
        <taxon>Burkholderiales</taxon>
        <taxon>Burkholderiaceae</taxon>
        <taxon>Cupriavidus</taxon>
    </lineage>
</organism>
<dbReference type="EMBL" id="CAJZAH010000002">
    <property type="protein sequence ID" value="CAG9173316.1"/>
    <property type="molecule type" value="Genomic_DNA"/>
</dbReference>
<dbReference type="InterPro" id="IPR011836">
    <property type="entry name" value="YhdP"/>
</dbReference>
<dbReference type="PANTHER" id="PTHR38690">
    <property type="entry name" value="PROTEASE-RELATED"/>
    <property type="match status" value="1"/>
</dbReference>
<dbReference type="Proteomes" id="UP000721236">
    <property type="component" value="Unassembled WGS sequence"/>
</dbReference>
<reference evidence="4 5" key="1">
    <citation type="submission" date="2021-08" db="EMBL/GenBank/DDBJ databases">
        <authorList>
            <person name="Peeters C."/>
        </authorList>
    </citation>
    <scope>NUCLEOTIDE SEQUENCE [LARGE SCALE GENOMIC DNA]</scope>
    <source>
        <strain evidence="4 5">LMG 21510</strain>
    </source>
</reference>
<feature type="region of interest" description="Disordered" evidence="1">
    <location>
        <begin position="1419"/>
        <end position="1439"/>
    </location>
</feature>
<feature type="domain" description="YhdP central" evidence="3">
    <location>
        <begin position="83"/>
        <end position="1419"/>
    </location>
</feature>
<feature type="compositionally biased region" description="Low complexity" evidence="1">
    <location>
        <begin position="35"/>
        <end position="46"/>
    </location>
</feature>
<keyword evidence="2" id="KW-0472">Membrane</keyword>
<keyword evidence="2" id="KW-0812">Transmembrane</keyword>
<sequence length="1439" mass="153908">MSSRALPPSDGPVDAPAASTPGTGRKEANDGSPQAASAADGTGTSARHGGMAAARGIYHRLIRKTVSCARHPGWRAFARALVRVALALLGLIVVALLLVRFVFWPQASTAKAWLEERGSAALSASFTIGTLATSWDGWHPAFRAGDVKVVDADRRVLLAADHIEGQLSWRSLLTLDLQFAALSADRADLLIRRTAQGRMLVAGMPLDPVGAAPRDNRFLDWLLAQGKVDLVNGKVRWLDEKHSLPLLEVGDIHLLSRREGARHTVKLEARSPTLSPQPLVMQADFRNAYLTSAGNWRNWNGMASWNFGQLRLAAAQRYLAIFDKVDSGVLSTDGTIAFSDGNVARSQLRLRGSGIDLRLDGASEALQLANVQALLLHNANSAGDNVLTIDTLLWEPGTRDGAAGNAPASEAAWREGMRKVTIGWALDGRGELRKFSLKAPSFDLNTARAVAATLPVEMSIARQLRALQPSGHIDNLDMRWARARGGLLNRQDGRQDYSVQGTLRNVSVREQPAEARNDGRPHAGVPGFSGLSGSFRFDDRQGTARFEGNGATLVFPGVFEEPRLSFDELGGELTWRHDKDQWIVSTDGVRFANADTAGTFRGTWRSGGDGAAGLADLKGELSRAQASRVPRYLPLHIPGGTRRYLHGALVGGEARDVTFLVKGDLQHFPFHGDYAKAGDFRVDVPVHQVSYQIAPHETTSAGQPAWPVFEGIDGKLLFERSAMSFVANRATVRGIAGVTLHEVNGRISELDSHGRLLLDGMAEGAMHGFLRYAATSPVREWVGHPSPDARAQGNAELKLKLDMPISDAHATRVSGQFRLAGADLMLAPGAPAIGGASGTIAFDERTFRLENVRARFLGGDVRLSGGTQPDGTVRVTAGGTVTGQGIGEALAASPLGQIGKQFEGGTAYSAVVTVHDRQPQISISSELNGMAIHLPQPLAKPAAQAVPLRLDLRPVPGRAGNSELAMQYGGLLNARYLLRRGADGVEVLSGAIGMQQTASMPASGVSAALTMDRFDLDAWRAVVAGIGTPGAGSASAARGGSTGNDHGRGDNPAMAFVPDRITARSRTLRAFGRDLDEVTLEANRGSSPESGSWQFRLDSRQIAGAMQWREDAANPAGAMTMRLSRLNIPDSQDESNVVDALAQNIDQLPTMDLVADHFQLRGHDLGRLEVKARSAQDGGEPVWTLEKLVIDQPGATLTGSGSWRVPRRVREGAVAQRRTLLSFQLAIRNAGDVLDRMGMTHTLRDGKGKLEGRVAWIGSPLSIDYATLNGRLVMNLENGQILTVEPGAAKLLGVLSLQGLMRIATLDFRGIAGEGLVFDEVSATSTIENGIASTQDFRLKSPQVSATMTGSANIPRETQDLEVALVPRINATSASVAAAFVNPVLGIGTLAAQLLFADEFSKAFTQHYRVSGGWANPRVTKVGDNKPRIREPGERSLVQ</sequence>
<keyword evidence="2" id="KW-1133">Transmembrane helix</keyword>
<evidence type="ECO:0000259" key="3">
    <source>
        <dbReference type="Pfam" id="PF13116"/>
    </source>
</evidence>
<dbReference type="NCBIfam" id="TIGR02099">
    <property type="entry name" value="YhdP family protein"/>
    <property type="match status" value="1"/>
</dbReference>
<dbReference type="RefSeq" id="WP_224041778.1">
    <property type="nucleotide sequence ID" value="NZ_CAJZAH010000002.1"/>
</dbReference>
<name>A0ABM8X0D3_9BURK</name>
<keyword evidence="5" id="KW-1185">Reference proteome</keyword>
<feature type="compositionally biased region" description="Basic and acidic residues" evidence="1">
    <location>
        <begin position="1421"/>
        <end position="1439"/>
    </location>
</feature>
<comment type="caution">
    <text evidence="4">The sequence shown here is derived from an EMBL/GenBank/DDBJ whole genome shotgun (WGS) entry which is preliminary data.</text>
</comment>